<dbReference type="Proteomes" id="UP001217089">
    <property type="component" value="Unassembled WGS sequence"/>
</dbReference>
<dbReference type="InterPro" id="IPR003673">
    <property type="entry name" value="CoA-Trfase_fam_III"/>
</dbReference>
<evidence type="ECO:0000256" key="2">
    <source>
        <dbReference type="SAM" id="MobiDB-lite"/>
    </source>
</evidence>
<dbReference type="Pfam" id="PF02515">
    <property type="entry name" value="CoA_transf_3"/>
    <property type="match status" value="1"/>
</dbReference>
<dbReference type="InterPro" id="IPR050509">
    <property type="entry name" value="CoA-transferase_III"/>
</dbReference>
<dbReference type="InterPro" id="IPR044855">
    <property type="entry name" value="CoA-Trfase_III_dom3_sf"/>
</dbReference>
<dbReference type="PANTHER" id="PTHR48228:SF5">
    <property type="entry name" value="ALPHA-METHYLACYL-COA RACEMASE"/>
    <property type="match status" value="1"/>
</dbReference>
<keyword evidence="4" id="KW-1185">Reference proteome</keyword>
<dbReference type="Gene3D" id="3.30.1540.10">
    <property type="entry name" value="formyl-coa transferase, domain 3"/>
    <property type="match status" value="1"/>
</dbReference>
<sequence>MALRGIRVVELAGLAPAPFCGMILADFGAKVIRVDRTKSKLDTDRLGRGKQSIAVDLKQKDGVEVVQKLCTKADVLIEPFRRGVMEKLGLGPDILLKKNPGLIYARLTGFGQNGVLADKAGHDINYIATSGLLSYLGRRGAPPQAPINLLADFAGGGLICAMGIAMALVERSKSGQGQVIDANMVEGSAYIGSWLWKTQDISYLWSGDRPGENLLDGGAAFYDTYKTSDGKFVSVGALEPQFFKALVKGLGYKPDEINQFEDPVAMKKKFQEIFLTKTRDEWTEIFKDLDACFAPVLDKDEAPLHPHNVANNTFLRSPQNTYEPGPAPHLSRTPGINQVLPQPQIGQDTVLVLKELGYTDSEIKRLIENETIESSNNSSKL</sequence>
<organism evidence="3 4">
    <name type="scientific">Tegillarca granosa</name>
    <name type="common">Malaysian cockle</name>
    <name type="synonym">Anadara granosa</name>
    <dbReference type="NCBI Taxonomy" id="220873"/>
    <lineage>
        <taxon>Eukaryota</taxon>
        <taxon>Metazoa</taxon>
        <taxon>Spiralia</taxon>
        <taxon>Lophotrochozoa</taxon>
        <taxon>Mollusca</taxon>
        <taxon>Bivalvia</taxon>
        <taxon>Autobranchia</taxon>
        <taxon>Pteriomorphia</taxon>
        <taxon>Arcoida</taxon>
        <taxon>Arcoidea</taxon>
        <taxon>Arcidae</taxon>
        <taxon>Tegillarca</taxon>
    </lineage>
</organism>
<comment type="similarity">
    <text evidence="1">Belongs to the CoA-transferase III family.</text>
</comment>
<name>A0ABQ9EJ97_TEGGR</name>
<gene>
    <name evidence="3" type="ORF">KUTeg_018427</name>
</gene>
<dbReference type="PANTHER" id="PTHR48228">
    <property type="entry name" value="SUCCINYL-COA--D-CITRAMALATE COA-TRANSFERASE"/>
    <property type="match status" value="1"/>
</dbReference>
<evidence type="ECO:0008006" key="5">
    <source>
        <dbReference type="Google" id="ProtNLM"/>
    </source>
</evidence>
<comment type="caution">
    <text evidence="3">The sequence shown here is derived from an EMBL/GenBank/DDBJ whole genome shotgun (WGS) entry which is preliminary data.</text>
</comment>
<dbReference type="InterPro" id="IPR023606">
    <property type="entry name" value="CoA-Trfase_III_dom_1_sf"/>
</dbReference>
<feature type="region of interest" description="Disordered" evidence="2">
    <location>
        <begin position="311"/>
        <end position="331"/>
    </location>
</feature>
<protein>
    <recommendedName>
        <fullName evidence="5">Alpha-methylacyl-CoA racemase</fullName>
    </recommendedName>
</protein>
<evidence type="ECO:0000313" key="3">
    <source>
        <dbReference type="EMBL" id="KAJ8304844.1"/>
    </source>
</evidence>
<reference evidence="3 4" key="1">
    <citation type="submission" date="2022-12" db="EMBL/GenBank/DDBJ databases">
        <title>Chromosome-level genome of Tegillarca granosa.</title>
        <authorList>
            <person name="Kim J."/>
        </authorList>
    </citation>
    <scope>NUCLEOTIDE SEQUENCE [LARGE SCALE GENOMIC DNA]</scope>
    <source>
        <strain evidence="3">Teg-2019</strain>
        <tissue evidence="3">Adductor muscle</tissue>
    </source>
</reference>
<dbReference type="SUPFAM" id="SSF89796">
    <property type="entry name" value="CoA-transferase family III (CaiB/BaiF)"/>
    <property type="match status" value="1"/>
</dbReference>
<dbReference type="EMBL" id="JARBDR010000903">
    <property type="protein sequence ID" value="KAJ8304844.1"/>
    <property type="molecule type" value="Genomic_DNA"/>
</dbReference>
<evidence type="ECO:0000313" key="4">
    <source>
        <dbReference type="Proteomes" id="UP001217089"/>
    </source>
</evidence>
<dbReference type="Gene3D" id="3.40.50.10540">
    <property type="entry name" value="Crotonobetainyl-coa:carnitine coa-transferase, domain 1"/>
    <property type="match status" value="1"/>
</dbReference>
<evidence type="ECO:0000256" key="1">
    <source>
        <dbReference type="ARBA" id="ARBA00008383"/>
    </source>
</evidence>
<feature type="compositionally biased region" description="Polar residues" evidence="2">
    <location>
        <begin position="311"/>
        <end position="322"/>
    </location>
</feature>
<proteinExistence type="inferred from homology"/>
<accession>A0ABQ9EJ97</accession>